<protein>
    <recommendedName>
        <fullName evidence="1">N-acetyltransferase domain-containing protein</fullName>
    </recommendedName>
</protein>
<dbReference type="InterPro" id="IPR000182">
    <property type="entry name" value="GNAT_dom"/>
</dbReference>
<dbReference type="Gene3D" id="3.40.630.30">
    <property type="match status" value="1"/>
</dbReference>
<dbReference type="SUPFAM" id="SSF55729">
    <property type="entry name" value="Acyl-CoA N-acyltransferases (Nat)"/>
    <property type="match status" value="1"/>
</dbReference>
<dbReference type="Pfam" id="PF13302">
    <property type="entry name" value="Acetyltransf_3"/>
    <property type="match status" value="1"/>
</dbReference>
<dbReference type="EMBL" id="UINC01063838">
    <property type="protein sequence ID" value="SVB91892.1"/>
    <property type="molecule type" value="Genomic_DNA"/>
</dbReference>
<name>A0A382HXT3_9ZZZZ</name>
<sequence length="197" mass="22153">MKKEIPLTRKTISDERINKISEAVKRIKNITGFARQANKDDAAKLAAFLQDPQISSPIYMLPEQINLSTVSDFINQHLQETKKGEGILMISEDANNNINAYYDIQFWPQWAASELSGAIRVCDHNVGKGSLGAGIIFRWLFEKIGVDLICETCALDNFRTAKLLKKAGFILKGKIKSKLPNGGFRPSLYWELHKNKG</sequence>
<dbReference type="InterPro" id="IPR016181">
    <property type="entry name" value="Acyl_CoA_acyltransferase"/>
</dbReference>
<evidence type="ECO:0000313" key="2">
    <source>
        <dbReference type="EMBL" id="SVB91892.1"/>
    </source>
</evidence>
<proteinExistence type="predicted"/>
<evidence type="ECO:0000259" key="1">
    <source>
        <dbReference type="Pfam" id="PF13302"/>
    </source>
</evidence>
<reference evidence="2" key="1">
    <citation type="submission" date="2018-05" db="EMBL/GenBank/DDBJ databases">
        <authorList>
            <person name="Lanie J.A."/>
            <person name="Ng W.-L."/>
            <person name="Kazmierczak K.M."/>
            <person name="Andrzejewski T.M."/>
            <person name="Davidsen T.M."/>
            <person name="Wayne K.J."/>
            <person name="Tettelin H."/>
            <person name="Glass J.I."/>
            <person name="Rusch D."/>
            <person name="Podicherti R."/>
            <person name="Tsui H.-C.T."/>
            <person name="Winkler M.E."/>
        </authorList>
    </citation>
    <scope>NUCLEOTIDE SEQUENCE</scope>
</reference>
<dbReference type="AlphaFoldDB" id="A0A382HXT3"/>
<organism evidence="2">
    <name type="scientific">marine metagenome</name>
    <dbReference type="NCBI Taxonomy" id="408172"/>
    <lineage>
        <taxon>unclassified sequences</taxon>
        <taxon>metagenomes</taxon>
        <taxon>ecological metagenomes</taxon>
    </lineage>
</organism>
<feature type="domain" description="N-acetyltransferase" evidence="1">
    <location>
        <begin position="35"/>
        <end position="169"/>
    </location>
</feature>
<gene>
    <name evidence="2" type="ORF">METZ01_LOCUS244746</name>
</gene>
<dbReference type="GO" id="GO:0016747">
    <property type="term" value="F:acyltransferase activity, transferring groups other than amino-acyl groups"/>
    <property type="evidence" value="ECO:0007669"/>
    <property type="project" value="InterPro"/>
</dbReference>
<accession>A0A382HXT3</accession>